<evidence type="ECO:0000256" key="4">
    <source>
        <dbReference type="PROSITE-ProRule" id="PRU01076"/>
    </source>
</evidence>
<dbReference type="InterPro" id="IPR017911">
    <property type="entry name" value="MacB-like_ATP-bd"/>
</dbReference>
<evidence type="ECO:0000259" key="6">
    <source>
        <dbReference type="PROSITE" id="PS50893"/>
    </source>
</evidence>
<keyword evidence="4" id="KW-0238">DNA-binding</keyword>
<keyword evidence="3 8" id="KW-0067">ATP-binding</keyword>
<reference evidence="8 9" key="1">
    <citation type="submission" date="2022-09" db="EMBL/GenBank/DDBJ databases">
        <authorList>
            <person name="Han X.L."/>
            <person name="Wang Q."/>
            <person name="Lu T."/>
        </authorList>
    </citation>
    <scope>NUCLEOTIDE SEQUENCE [LARGE SCALE GENOMIC DNA]</scope>
    <source>
        <strain evidence="8 9">WQ 127069</strain>
    </source>
</reference>
<comment type="caution">
    <text evidence="8">The sequence shown here is derived from an EMBL/GenBank/DDBJ whole genome shotgun (WGS) entry which is preliminary data.</text>
</comment>
<dbReference type="InterPro" id="IPR007159">
    <property type="entry name" value="SpoVT-AbrB_dom"/>
</dbReference>
<dbReference type="Proteomes" id="UP001652445">
    <property type="component" value="Unassembled WGS sequence"/>
</dbReference>
<dbReference type="SMART" id="SM00382">
    <property type="entry name" value="AAA"/>
    <property type="match status" value="1"/>
</dbReference>
<evidence type="ECO:0000256" key="1">
    <source>
        <dbReference type="ARBA" id="ARBA00022448"/>
    </source>
</evidence>
<dbReference type="Pfam" id="PF00005">
    <property type="entry name" value="ABC_tran"/>
    <property type="match status" value="1"/>
</dbReference>
<dbReference type="InterPro" id="IPR037914">
    <property type="entry name" value="SpoVT-AbrB_sf"/>
</dbReference>
<keyword evidence="2" id="KW-0547">Nucleotide-binding</keyword>
<dbReference type="InterPro" id="IPR003593">
    <property type="entry name" value="AAA+_ATPase"/>
</dbReference>
<dbReference type="CDD" id="cd03255">
    <property type="entry name" value="ABC_MJ0796_LolCDE_FtsE"/>
    <property type="match status" value="1"/>
</dbReference>
<feature type="compositionally biased region" description="Basic and acidic residues" evidence="5">
    <location>
        <begin position="306"/>
        <end position="315"/>
    </location>
</feature>
<dbReference type="EMBL" id="JAOQIO010000124">
    <property type="protein sequence ID" value="MCU6797948.1"/>
    <property type="molecule type" value="Genomic_DNA"/>
</dbReference>
<evidence type="ECO:0000313" key="9">
    <source>
        <dbReference type="Proteomes" id="UP001652445"/>
    </source>
</evidence>
<dbReference type="PANTHER" id="PTHR24220:SF685">
    <property type="entry name" value="ABC TRANSPORTER RELATED"/>
    <property type="match status" value="1"/>
</dbReference>
<organism evidence="8 9">
    <name type="scientific">Paenibacillus baimaensis</name>
    <dbReference type="NCBI Taxonomy" id="2982185"/>
    <lineage>
        <taxon>Bacteria</taxon>
        <taxon>Bacillati</taxon>
        <taxon>Bacillota</taxon>
        <taxon>Bacilli</taxon>
        <taxon>Bacillales</taxon>
        <taxon>Paenibacillaceae</taxon>
        <taxon>Paenibacillus</taxon>
    </lineage>
</organism>
<dbReference type="PROSITE" id="PS00211">
    <property type="entry name" value="ABC_TRANSPORTER_1"/>
    <property type="match status" value="1"/>
</dbReference>
<accession>A0ABT2UTJ9</accession>
<dbReference type="InterPro" id="IPR017871">
    <property type="entry name" value="ABC_transporter-like_CS"/>
</dbReference>
<dbReference type="SUPFAM" id="SSF52540">
    <property type="entry name" value="P-loop containing nucleoside triphosphate hydrolases"/>
    <property type="match status" value="1"/>
</dbReference>
<dbReference type="PROSITE" id="PS51740">
    <property type="entry name" value="SPOVT_ABRB"/>
    <property type="match status" value="1"/>
</dbReference>
<name>A0ABT2UTJ9_9BACL</name>
<evidence type="ECO:0000313" key="8">
    <source>
        <dbReference type="EMBL" id="MCU6797948.1"/>
    </source>
</evidence>
<dbReference type="PROSITE" id="PS50893">
    <property type="entry name" value="ABC_TRANSPORTER_2"/>
    <property type="match status" value="1"/>
</dbReference>
<evidence type="ECO:0000256" key="2">
    <source>
        <dbReference type="ARBA" id="ARBA00022741"/>
    </source>
</evidence>
<protein>
    <submittedName>
        <fullName evidence="8">ABC transporter ATP-binding protein</fullName>
    </submittedName>
</protein>
<dbReference type="SUPFAM" id="SSF89447">
    <property type="entry name" value="AbrB/MazE/MraZ-like"/>
    <property type="match status" value="1"/>
</dbReference>
<keyword evidence="1" id="KW-0813">Transport</keyword>
<dbReference type="RefSeq" id="WP_262688641.1">
    <property type="nucleotide sequence ID" value="NZ_JAOQIO010000124.1"/>
</dbReference>
<dbReference type="InterPro" id="IPR027417">
    <property type="entry name" value="P-loop_NTPase"/>
</dbReference>
<dbReference type="PANTHER" id="PTHR24220">
    <property type="entry name" value="IMPORT ATP-BINDING PROTEIN"/>
    <property type="match status" value="1"/>
</dbReference>
<dbReference type="GO" id="GO:0005524">
    <property type="term" value="F:ATP binding"/>
    <property type="evidence" value="ECO:0007669"/>
    <property type="project" value="UniProtKB-KW"/>
</dbReference>
<dbReference type="Gene3D" id="3.40.50.300">
    <property type="entry name" value="P-loop containing nucleotide triphosphate hydrolases"/>
    <property type="match status" value="1"/>
</dbReference>
<gene>
    <name evidence="8" type="ORF">OB236_38070</name>
</gene>
<feature type="domain" description="ABC transporter" evidence="6">
    <location>
        <begin position="2"/>
        <end position="240"/>
    </location>
</feature>
<feature type="domain" description="SpoVT-AbrB" evidence="7">
    <location>
        <begin position="248"/>
        <end position="293"/>
    </location>
</feature>
<proteinExistence type="predicted"/>
<dbReference type="InterPro" id="IPR015854">
    <property type="entry name" value="ABC_transpr_LolD-like"/>
</dbReference>
<keyword evidence="9" id="KW-1185">Reference proteome</keyword>
<dbReference type="InterPro" id="IPR003439">
    <property type="entry name" value="ABC_transporter-like_ATP-bd"/>
</dbReference>
<evidence type="ECO:0000256" key="5">
    <source>
        <dbReference type="SAM" id="MobiDB-lite"/>
    </source>
</evidence>
<sequence length="338" mass="37073">MIHCDNLVKIYKVADLEVVALQGLDLHVEAGELMAIIGNSGSGKSTLLNMLGGLDRPSAGQLQVAGKDLLKFTERDLVRYKRETVGFVWQNNARNLIPYLTAQENVELPILLQGKRKRERALELLDAVGLSHRIKNRLNQLSGGEQQRVAIAIALANNPKLLLADEPTGSVDSKMADQILDLFRDLNRRIGLTVIIVTHDPLLAKKVDRVVAIRDGKTSSEMIRRKTYADELAELESGIGQNEDETHTEYAVLDKSGRLQIPGDMLKSIGIHSTNKVRVQLEDGRIVLLPPEAKEESIHVPIKHEDRIAADHAGARGDVANSDTASNGGRGKLPKGRA</sequence>
<evidence type="ECO:0000256" key="3">
    <source>
        <dbReference type="ARBA" id="ARBA00022840"/>
    </source>
</evidence>
<feature type="region of interest" description="Disordered" evidence="5">
    <location>
        <begin position="306"/>
        <end position="338"/>
    </location>
</feature>
<evidence type="ECO:0000259" key="7">
    <source>
        <dbReference type="PROSITE" id="PS51740"/>
    </source>
</evidence>